<dbReference type="FunFam" id="3.40.605.10:FF:000007">
    <property type="entry name" value="NAD/NADP-dependent betaine aldehyde dehydrogenase"/>
    <property type="match status" value="1"/>
</dbReference>
<keyword evidence="7" id="KW-1185">Reference proteome</keyword>
<dbReference type="InterPro" id="IPR015590">
    <property type="entry name" value="Aldehyde_DH_dom"/>
</dbReference>
<dbReference type="InterPro" id="IPR029510">
    <property type="entry name" value="Ald_DH_CS_GLU"/>
</dbReference>
<proteinExistence type="inferred from homology"/>
<dbReference type="CDD" id="cd07078">
    <property type="entry name" value="ALDH"/>
    <property type="match status" value="1"/>
</dbReference>
<accession>A0A410GEV4</accession>
<dbReference type="InterPro" id="IPR016162">
    <property type="entry name" value="Ald_DH_N"/>
</dbReference>
<evidence type="ECO:0000256" key="1">
    <source>
        <dbReference type="ARBA" id="ARBA00009986"/>
    </source>
</evidence>
<dbReference type="InterPro" id="IPR016163">
    <property type="entry name" value="Ald_DH_C"/>
</dbReference>
<dbReference type="Gene3D" id="3.40.309.10">
    <property type="entry name" value="Aldehyde Dehydrogenase, Chain A, domain 2"/>
    <property type="match status" value="1"/>
</dbReference>
<dbReference type="SUPFAM" id="SSF53720">
    <property type="entry name" value="ALDH-like"/>
    <property type="match status" value="1"/>
</dbReference>
<dbReference type="OrthoDB" id="6187633at2"/>
<dbReference type="PANTHER" id="PTHR11699">
    <property type="entry name" value="ALDEHYDE DEHYDROGENASE-RELATED"/>
    <property type="match status" value="1"/>
</dbReference>
<dbReference type="InterPro" id="IPR016161">
    <property type="entry name" value="Ald_DH/histidinol_DH"/>
</dbReference>
<gene>
    <name evidence="6" type="ORF">CKA81_13885</name>
</gene>
<evidence type="ECO:0000256" key="4">
    <source>
        <dbReference type="RuleBase" id="RU003345"/>
    </source>
</evidence>
<name>A0A410GEV4_9BURK</name>
<evidence type="ECO:0000313" key="7">
    <source>
        <dbReference type="Proteomes" id="UP000283474"/>
    </source>
</evidence>
<feature type="active site" evidence="3">
    <location>
        <position position="246"/>
    </location>
</feature>
<evidence type="ECO:0000313" key="6">
    <source>
        <dbReference type="EMBL" id="QAA94818.1"/>
    </source>
</evidence>
<evidence type="ECO:0000256" key="3">
    <source>
        <dbReference type="PROSITE-ProRule" id="PRU10007"/>
    </source>
</evidence>
<organism evidence="6 7">
    <name type="scientific">Pollutimonas thiosulfatoxidans</name>
    <dbReference type="NCBI Taxonomy" id="2028345"/>
    <lineage>
        <taxon>Bacteria</taxon>
        <taxon>Pseudomonadati</taxon>
        <taxon>Pseudomonadota</taxon>
        <taxon>Betaproteobacteria</taxon>
        <taxon>Burkholderiales</taxon>
        <taxon>Alcaligenaceae</taxon>
        <taxon>Pollutimonas</taxon>
    </lineage>
</organism>
<dbReference type="RefSeq" id="WP_128355813.1">
    <property type="nucleotide sequence ID" value="NZ_CP022987.1"/>
</dbReference>
<evidence type="ECO:0000259" key="5">
    <source>
        <dbReference type="Pfam" id="PF00171"/>
    </source>
</evidence>
<keyword evidence="2 4" id="KW-0560">Oxidoreductase</keyword>
<dbReference type="PROSITE" id="PS00687">
    <property type="entry name" value="ALDEHYDE_DEHYDR_GLU"/>
    <property type="match status" value="1"/>
</dbReference>
<dbReference type="GO" id="GO:0016620">
    <property type="term" value="F:oxidoreductase activity, acting on the aldehyde or oxo group of donors, NAD or NADP as acceptor"/>
    <property type="evidence" value="ECO:0007669"/>
    <property type="project" value="InterPro"/>
</dbReference>
<dbReference type="Pfam" id="PF00171">
    <property type="entry name" value="Aldedh"/>
    <property type="match status" value="1"/>
</dbReference>
<evidence type="ECO:0000256" key="2">
    <source>
        <dbReference type="ARBA" id="ARBA00023002"/>
    </source>
</evidence>
<dbReference type="Proteomes" id="UP000283474">
    <property type="component" value="Chromosome"/>
</dbReference>
<dbReference type="Gene3D" id="3.40.605.10">
    <property type="entry name" value="Aldehyde Dehydrogenase, Chain A, domain 1"/>
    <property type="match status" value="1"/>
</dbReference>
<feature type="domain" description="Aldehyde dehydrogenase" evidence="5">
    <location>
        <begin position="18"/>
        <end position="471"/>
    </location>
</feature>
<sequence length="478" mass="50249">MFEYGNLIDGQWRRGLAAAFTTHNPARPAEVVGSYTAATAAQVDEAVRAARTAQAHWRSLPPTERGVIVEKFVAAIEAKKDELAQAISLEQGKPLVESRGETDKSCAEARFMIGEAARSHSPAMPSSRAGFRNSVIRRPRGIIAALTPWNFPIMAPMRKIVPALVFGNAVILKPSEYTPATACIVATAAQGILPDGLLQVVLGMAETGQALASHPGIDGVAFTGSVPVGKKVYAAAAENLAEVALELGGKNAAIVHDADDLDACLDQIIGAAYQCAGQRCTSISRVLVHAPLLQAVQDGLVARARKQVLGSSTQAGVTMGPMNNAQQLGKVVAMVEAGVAEGARVLTGGKAAKVPGCDGGYFYEPTILGEVRPQMSVAREEIFGPVISVLSYDTIDEAFAILNGVEFGLTSALFTNDLALVQRFIAESEHGMLHVNHGTIPENHMPFGGIKHSGVGAYSVGSSAVNFYTTEHAVYIKA</sequence>
<dbReference type="EMBL" id="CP022987">
    <property type="protein sequence ID" value="QAA94818.1"/>
    <property type="molecule type" value="Genomic_DNA"/>
</dbReference>
<protein>
    <submittedName>
        <fullName evidence="6">Aldehyde dehydrogenase</fullName>
    </submittedName>
</protein>
<comment type="similarity">
    <text evidence="1 4">Belongs to the aldehyde dehydrogenase family.</text>
</comment>
<dbReference type="KEGG" id="pus:CKA81_13885"/>
<dbReference type="AlphaFoldDB" id="A0A410GEV4"/>
<reference evidence="6 7" key="1">
    <citation type="submission" date="2017-08" db="EMBL/GenBank/DDBJ databases">
        <authorList>
            <person name="Park S.-J."/>
            <person name="Kim H."/>
        </authorList>
    </citation>
    <scope>NUCLEOTIDE SEQUENCE [LARGE SCALE GENOMIC DNA]</scope>
    <source>
        <strain evidence="7">ye3</strain>
    </source>
</reference>